<evidence type="ECO:0000256" key="1">
    <source>
        <dbReference type="ARBA" id="ARBA00022448"/>
    </source>
</evidence>
<dbReference type="SMART" id="SM00382">
    <property type="entry name" value="AAA"/>
    <property type="match status" value="1"/>
</dbReference>
<comment type="caution">
    <text evidence="8">The sequence shown here is derived from an EMBL/GenBank/DDBJ whole genome shotgun (WGS) entry which is preliminary data.</text>
</comment>
<dbReference type="GO" id="GO:0016887">
    <property type="term" value="F:ATP hydrolysis activity"/>
    <property type="evidence" value="ECO:0007669"/>
    <property type="project" value="InterPro"/>
</dbReference>
<dbReference type="Pfam" id="PF00005">
    <property type="entry name" value="ABC_tran"/>
    <property type="match status" value="1"/>
</dbReference>
<keyword evidence="4 8" id="KW-0067">ATP-binding</keyword>
<evidence type="ECO:0000256" key="3">
    <source>
        <dbReference type="ARBA" id="ARBA00022741"/>
    </source>
</evidence>
<name>A0A557XEN4_9MYCO</name>
<dbReference type="AlphaFoldDB" id="A0A557XEN4"/>
<sequence>MIALFDVGVRYDTTIALHPLTIRFDAGTFTVLLGPSGAGKSTLLRCMNHLVTPSSGVIEVAGVGKLNTSARIRAHRRRIGMIFQQHQLIGRHTALRNALLGSVASTGLLRGLWRADRGQTYRALAALDRVGLLGKATVRADRLSGGEQQRVGIARALTQQPDIVLADEPVASLDPETAVGVLSLLREICRQDGITAVVSLHQVDLARRFADRIVGLSEGRLVVDDQPGRIDAAQLTRIYRSPGDTHRSVPTTKEC</sequence>
<keyword evidence="6" id="KW-0472">Membrane</keyword>
<dbReference type="InterPro" id="IPR003439">
    <property type="entry name" value="ABC_transporter-like_ATP-bd"/>
</dbReference>
<dbReference type="PROSITE" id="PS00211">
    <property type="entry name" value="ABC_TRANSPORTER_1"/>
    <property type="match status" value="1"/>
</dbReference>
<keyword evidence="1" id="KW-0813">Transport</keyword>
<dbReference type="EMBL" id="VMQU01000128">
    <property type="protein sequence ID" value="TVS84069.1"/>
    <property type="molecule type" value="Genomic_DNA"/>
</dbReference>
<keyword evidence="2" id="KW-1003">Cell membrane</keyword>
<dbReference type="InterPro" id="IPR027417">
    <property type="entry name" value="P-loop_NTPase"/>
</dbReference>
<dbReference type="InterPro" id="IPR012693">
    <property type="entry name" value="ABC_transpr_PhnC"/>
</dbReference>
<dbReference type="GO" id="GO:0015416">
    <property type="term" value="F:ABC-type phosphonate transporter activity"/>
    <property type="evidence" value="ECO:0007669"/>
    <property type="project" value="InterPro"/>
</dbReference>
<evidence type="ECO:0000256" key="2">
    <source>
        <dbReference type="ARBA" id="ARBA00022475"/>
    </source>
</evidence>
<dbReference type="OrthoDB" id="3190580at2"/>
<accession>A0A557XEN4</accession>
<dbReference type="InterPro" id="IPR017871">
    <property type="entry name" value="ABC_transporter-like_CS"/>
</dbReference>
<keyword evidence="3" id="KW-0547">Nucleotide-binding</keyword>
<feature type="domain" description="ABC transporter" evidence="7">
    <location>
        <begin position="2"/>
        <end position="243"/>
    </location>
</feature>
<dbReference type="PROSITE" id="PS50893">
    <property type="entry name" value="ABC_TRANSPORTER_2"/>
    <property type="match status" value="1"/>
</dbReference>
<dbReference type="PANTHER" id="PTHR43166:SF6">
    <property type="entry name" value="PHOSPHONATES IMPORT ATP-BINDING PROTEIN PHNC"/>
    <property type="match status" value="1"/>
</dbReference>
<organism evidence="8 9">
    <name type="scientific">Mycobacterium helveticum</name>
    <dbReference type="NCBI Taxonomy" id="2592811"/>
    <lineage>
        <taxon>Bacteria</taxon>
        <taxon>Bacillati</taxon>
        <taxon>Actinomycetota</taxon>
        <taxon>Actinomycetes</taxon>
        <taxon>Mycobacteriales</taxon>
        <taxon>Mycobacteriaceae</taxon>
        <taxon>Mycobacterium</taxon>
    </lineage>
</organism>
<dbReference type="NCBIfam" id="TIGR02315">
    <property type="entry name" value="ABC_phnC"/>
    <property type="match status" value="1"/>
</dbReference>
<keyword evidence="9" id="KW-1185">Reference proteome</keyword>
<dbReference type="Gene3D" id="3.40.50.300">
    <property type="entry name" value="P-loop containing nucleotide triphosphate hydrolases"/>
    <property type="match status" value="1"/>
</dbReference>
<reference evidence="8 9" key="1">
    <citation type="submission" date="2019-07" db="EMBL/GenBank/DDBJ databases">
        <title>New Mycobacterium species.</title>
        <authorList>
            <person name="Tortoli E."/>
            <person name="Ghielmetti G."/>
            <person name="Friedel U."/>
            <person name="Trovato A."/>
        </authorList>
    </citation>
    <scope>NUCLEOTIDE SEQUENCE [LARGE SCALE GENOMIC DNA]</scope>
    <source>
        <strain evidence="8 9">16-83</strain>
    </source>
</reference>
<gene>
    <name evidence="8" type="primary">phnC</name>
    <name evidence="8" type="ORF">FPZ47_22510</name>
</gene>
<dbReference type="InterPro" id="IPR003593">
    <property type="entry name" value="AAA+_ATPase"/>
</dbReference>
<dbReference type="GO" id="GO:0016020">
    <property type="term" value="C:membrane"/>
    <property type="evidence" value="ECO:0007669"/>
    <property type="project" value="InterPro"/>
</dbReference>
<evidence type="ECO:0000256" key="5">
    <source>
        <dbReference type="ARBA" id="ARBA00022967"/>
    </source>
</evidence>
<keyword evidence="5" id="KW-1278">Translocase</keyword>
<dbReference type="SUPFAM" id="SSF52540">
    <property type="entry name" value="P-loop containing nucleoside triphosphate hydrolases"/>
    <property type="match status" value="1"/>
</dbReference>
<dbReference type="RefSeq" id="WP_144955605.1">
    <property type="nucleotide sequence ID" value="NZ_VMQU01000128.1"/>
</dbReference>
<evidence type="ECO:0000256" key="6">
    <source>
        <dbReference type="ARBA" id="ARBA00023136"/>
    </source>
</evidence>
<dbReference type="InterPro" id="IPR050086">
    <property type="entry name" value="MetN_ABC_transporter-like"/>
</dbReference>
<proteinExistence type="predicted"/>
<evidence type="ECO:0000313" key="9">
    <source>
        <dbReference type="Proteomes" id="UP000320513"/>
    </source>
</evidence>
<protein>
    <submittedName>
        <fullName evidence="8">Phosphonate ABC transporter ATP-binding protein</fullName>
    </submittedName>
</protein>
<evidence type="ECO:0000259" key="7">
    <source>
        <dbReference type="PROSITE" id="PS50893"/>
    </source>
</evidence>
<dbReference type="GO" id="GO:0005524">
    <property type="term" value="F:ATP binding"/>
    <property type="evidence" value="ECO:0007669"/>
    <property type="project" value="UniProtKB-KW"/>
</dbReference>
<evidence type="ECO:0000256" key="4">
    <source>
        <dbReference type="ARBA" id="ARBA00022840"/>
    </source>
</evidence>
<dbReference type="Proteomes" id="UP000320513">
    <property type="component" value="Unassembled WGS sequence"/>
</dbReference>
<dbReference type="PANTHER" id="PTHR43166">
    <property type="entry name" value="AMINO ACID IMPORT ATP-BINDING PROTEIN"/>
    <property type="match status" value="1"/>
</dbReference>
<evidence type="ECO:0000313" key="8">
    <source>
        <dbReference type="EMBL" id="TVS84069.1"/>
    </source>
</evidence>